<feature type="binding site" evidence="8">
    <location>
        <position position="438"/>
    </location>
    <ligand>
        <name>Ni(2+)</name>
        <dbReference type="ChEBI" id="CHEBI:49786"/>
    </ligand>
</feature>
<gene>
    <name evidence="10" type="ORF">KDK92_03115</name>
</gene>
<name>A0A9J6NXD2_9CLOT</name>
<dbReference type="InterPro" id="IPR018194">
    <property type="entry name" value="Ni-dep_hyd_lsu_Ni_BS"/>
</dbReference>
<feature type="binding site" evidence="8">
    <location>
        <position position="390"/>
    </location>
    <ligand>
        <name>Mg(2+)</name>
        <dbReference type="ChEBI" id="CHEBI:18420"/>
    </ligand>
</feature>
<evidence type="ECO:0000313" key="10">
    <source>
        <dbReference type="EMBL" id="MCM1988716.1"/>
    </source>
</evidence>
<dbReference type="SUPFAM" id="SSF56762">
    <property type="entry name" value="HydB/Nqo4-like"/>
    <property type="match status" value="1"/>
</dbReference>
<comment type="similarity">
    <text evidence="3 9">Belongs to the [NiFe]/[NiFeSe] hydrogenase large subunit family.</text>
</comment>
<keyword evidence="8" id="KW-0460">Magnesium</keyword>
<evidence type="ECO:0000256" key="7">
    <source>
        <dbReference type="ARBA" id="ARBA00023002"/>
    </source>
</evidence>
<accession>A0A9J6NXD2</accession>
<dbReference type="PANTHER" id="PTHR42958">
    <property type="entry name" value="HYDROGENASE-2 LARGE CHAIN"/>
    <property type="match status" value="1"/>
</dbReference>
<comment type="subunit">
    <text evidence="4">Heterodimer of a large and a small subunit.</text>
</comment>
<keyword evidence="7 9" id="KW-0560">Oxidoreductase</keyword>
<evidence type="ECO:0000256" key="9">
    <source>
        <dbReference type="RuleBase" id="RU003896"/>
    </source>
</evidence>
<organism evidence="10 11">
    <name type="scientific">Oceanirhabdus seepicola</name>
    <dbReference type="NCBI Taxonomy" id="2828781"/>
    <lineage>
        <taxon>Bacteria</taxon>
        <taxon>Bacillati</taxon>
        <taxon>Bacillota</taxon>
        <taxon>Clostridia</taxon>
        <taxon>Eubacteriales</taxon>
        <taxon>Clostridiaceae</taxon>
        <taxon>Oceanirhabdus</taxon>
    </lineage>
</organism>
<feature type="binding site" evidence="8">
    <location>
        <position position="61"/>
    </location>
    <ligand>
        <name>Ni(2+)</name>
        <dbReference type="ChEBI" id="CHEBI:49786"/>
    </ligand>
</feature>
<comment type="cofactor">
    <cofactor evidence="8">
        <name>Fe cation</name>
        <dbReference type="ChEBI" id="CHEBI:24875"/>
    </cofactor>
</comment>
<evidence type="ECO:0000256" key="6">
    <source>
        <dbReference type="ARBA" id="ARBA00022723"/>
    </source>
</evidence>
<keyword evidence="8" id="KW-0408">Iron</keyword>
<feature type="binding site" evidence="8">
    <location>
        <position position="42"/>
    </location>
    <ligand>
        <name>Mg(2+)</name>
        <dbReference type="ChEBI" id="CHEBI:18420"/>
    </ligand>
</feature>
<feature type="binding site" evidence="8">
    <location>
        <position position="441"/>
    </location>
    <ligand>
        <name>Fe cation</name>
        <dbReference type="ChEBI" id="CHEBI:24875"/>
    </ligand>
</feature>
<comment type="caution">
    <text evidence="10">The sequence shown here is derived from an EMBL/GenBank/DDBJ whole genome shotgun (WGS) entry which is preliminary data.</text>
</comment>
<feature type="binding site" evidence="8">
    <location>
        <position position="444"/>
    </location>
    <ligand>
        <name>Mg(2+)</name>
        <dbReference type="ChEBI" id="CHEBI:18420"/>
    </ligand>
</feature>
<evidence type="ECO:0000256" key="2">
    <source>
        <dbReference type="ARBA" id="ARBA00004196"/>
    </source>
</evidence>
<dbReference type="InterPro" id="IPR001501">
    <property type="entry name" value="Ni-dep_hyd_lsu"/>
</dbReference>
<evidence type="ECO:0000256" key="1">
    <source>
        <dbReference type="ARBA" id="ARBA00001967"/>
    </source>
</evidence>
<evidence type="ECO:0000256" key="4">
    <source>
        <dbReference type="ARBA" id="ARBA00011771"/>
    </source>
</evidence>
<dbReference type="InterPro" id="IPR050867">
    <property type="entry name" value="NiFe/NiFeSe_hydrgnase_LSU"/>
</dbReference>
<dbReference type="AlphaFoldDB" id="A0A9J6NXD2"/>
<dbReference type="Proteomes" id="UP001056429">
    <property type="component" value="Unassembled WGS sequence"/>
</dbReference>
<evidence type="ECO:0000256" key="8">
    <source>
        <dbReference type="PIRSR" id="PIRSR601501-1"/>
    </source>
</evidence>
<dbReference type="Pfam" id="PF00374">
    <property type="entry name" value="NiFeSe_Hases"/>
    <property type="match status" value="3"/>
</dbReference>
<reference evidence="10" key="1">
    <citation type="journal article" date="2021" name="mSystems">
        <title>Bacteria and Archaea Synergistically Convert Glycine Betaine to Biogenic Methane in the Formosa Cold Seep of the South China Sea.</title>
        <authorList>
            <person name="Li L."/>
            <person name="Zhang W."/>
            <person name="Zhang S."/>
            <person name="Song L."/>
            <person name="Sun Q."/>
            <person name="Zhang H."/>
            <person name="Xiang H."/>
            <person name="Dong X."/>
        </authorList>
    </citation>
    <scope>NUCLEOTIDE SEQUENCE</scope>
    <source>
        <strain evidence="10">ZWT</strain>
    </source>
</reference>
<dbReference type="Gene3D" id="1.10.645.10">
    <property type="entry name" value="Cytochrome-c3 Hydrogenase, chain B"/>
    <property type="match status" value="1"/>
</dbReference>
<protein>
    <submittedName>
        <fullName evidence="10">Nickel-dependent hydrogenase large subunit</fullName>
    </submittedName>
</protein>
<sequence>MSRKITINPVTRISGFLEIEVEILNRKIVDAKSSGMLFRGFETMLQGRDPLDAIYFTQRICGICSTAHSMASSFALENALDVVPNENDKMIRDFIHGCEFIQNHIRHIYQYTFPDFVKGPELHPVYVVSHNDFRIPEKLNKRIAQDYVSSIKYSRMAHEMLAELGGKVPHNHGIFVGGATVNMDISKYMKIKSILQDIKEFVVNTMIEDVEIVGKYYPECFSQGIGYKNLMSYGCFDTYKELERTYVSPKVWINEEEEGFEPDKITENIHYSWYEDGEPNRMKKDGYSWIKAPRYKGKPMEVGPLARMWLGGYYRRGISLMDRTIARAYEAKRIIEIMESLLERIHLEGSKQKIYNIPEKAIGKGLVDTTRGALGHWISIDSKKLGRYTIITPSGWNLSPKDQKGIRGTLEKALIGTEIADINHPVEIGRIVRSFDPCVSCATHVRGDYNSVEMIIG</sequence>
<feature type="binding site" evidence="8">
    <location>
        <position position="64"/>
    </location>
    <ligand>
        <name>Fe cation</name>
        <dbReference type="ChEBI" id="CHEBI:24875"/>
    </ligand>
</feature>
<keyword evidence="11" id="KW-1185">Reference proteome</keyword>
<dbReference type="RefSeq" id="WP_250857586.1">
    <property type="nucleotide sequence ID" value="NZ_JAGSOJ010000001.1"/>
</dbReference>
<dbReference type="EMBL" id="JAGSOJ010000001">
    <property type="protein sequence ID" value="MCM1988716.1"/>
    <property type="molecule type" value="Genomic_DNA"/>
</dbReference>
<evidence type="ECO:0000256" key="3">
    <source>
        <dbReference type="ARBA" id="ARBA00009292"/>
    </source>
</evidence>
<dbReference type="GO" id="GO:0016151">
    <property type="term" value="F:nickel cation binding"/>
    <property type="evidence" value="ECO:0007669"/>
    <property type="project" value="InterPro"/>
</dbReference>
<comment type="subcellular location">
    <subcellularLocation>
        <location evidence="2">Cell envelope</location>
    </subcellularLocation>
</comment>
<keyword evidence="5 8" id="KW-0533">Nickel</keyword>
<reference evidence="10" key="2">
    <citation type="submission" date="2021-04" db="EMBL/GenBank/DDBJ databases">
        <authorList>
            <person name="Dong X."/>
        </authorList>
    </citation>
    <scope>NUCLEOTIDE SEQUENCE</scope>
    <source>
        <strain evidence="10">ZWT</strain>
    </source>
</reference>
<dbReference type="PROSITE" id="PS00507">
    <property type="entry name" value="NI_HGENASE_L_1"/>
    <property type="match status" value="1"/>
</dbReference>
<dbReference type="GO" id="GO:0030313">
    <property type="term" value="C:cell envelope"/>
    <property type="evidence" value="ECO:0007669"/>
    <property type="project" value="UniProtKB-SubCell"/>
</dbReference>
<evidence type="ECO:0000313" key="11">
    <source>
        <dbReference type="Proteomes" id="UP001056429"/>
    </source>
</evidence>
<dbReference type="PANTHER" id="PTHR42958:SF2">
    <property type="entry name" value="UPTAKE HYDROGENASE LARGE SUBUNIT"/>
    <property type="match status" value="1"/>
</dbReference>
<dbReference type="PROSITE" id="PS00508">
    <property type="entry name" value="NI_HGENASE_L_2"/>
    <property type="match status" value="1"/>
</dbReference>
<proteinExistence type="inferred from homology"/>
<comment type="cofactor">
    <cofactor evidence="1 8">
        <name>Ni(2+)</name>
        <dbReference type="ChEBI" id="CHEBI:49786"/>
    </cofactor>
</comment>
<keyword evidence="6 8" id="KW-0479">Metal-binding</keyword>
<dbReference type="InterPro" id="IPR029014">
    <property type="entry name" value="NiFe-Hase_large"/>
</dbReference>
<dbReference type="GO" id="GO:0008901">
    <property type="term" value="F:ferredoxin hydrogenase activity"/>
    <property type="evidence" value="ECO:0007669"/>
    <property type="project" value="InterPro"/>
</dbReference>
<evidence type="ECO:0000256" key="5">
    <source>
        <dbReference type="ARBA" id="ARBA00022596"/>
    </source>
</evidence>
<feature type="binding site" evidence="8">
    <location>
        <position position="64"/>
    </location>
    <ligand>
        <name>Ni(2+)</name>
        <dbReference type="ChEBI" id="CHEBI:49786"/>
    </ligand>
</feature>